<dbReference type="PANTHER" id="PTHR35147:SF1">
    <property type="entry name" value="CHEMORECEPTOR GLUTAMINE DEAMIDASE CHED-RELATED"/>
    <property type="match status" value="1"/>
</dbReference>
<dbReference type="EMBL" id="MCIA01000008">
    <property type="protein sequence ID" value="RKD33011.1"/>
    <property type="molecule type" value="Genomic_DNA"/>
</dbReference>
<evidence type="ECO:0000313" key="4">
    <source>
        <dbReference type="EMBL" id="RKD33011.1"/>
    </source>
</evidence>
<dbReference type="InterPro" id="IPR005659">
    <property type="entry name" value="Chemorcpt_Glu_NH3ase_CheD"/>
</dbReference>
<keyword evidence="1 3" id="KW-0145">Chemotaxis</keyword>
<dbReference type="GO" id="GO:0006935">
    <property type="term" value="P:chemotaxis"/>
    <property type="evidence" value="ECO:0007669"/>
    <property type="project" value="UniProtKB-UniRule"/>
</dbReference>
<accession>A0A419T6B4</accession>
<proteinExistence type="inferred from homology"/>
<evidence type="ECO:0000256" key="3">
    <source>
        <dbReference type="HAMAP-Rule" id="MF_01440"/>
    </source>
</evidence>
<comment type="caution">
    <text evidence="4">The sequence shown here is derived from an EMBL/GenBank/DDBJ whole genome shotgun (WGS) entry which is preliminary data.</text>
</comment>
<evidence type="ECO:0000313" key="5">
    <source>
        <dbReference type="Proteomes" id="UP000284277"/>
    </source>
</evidence>
<dbReference type="PANTHER" id="PTHR35147">
    <property type="entry name" value="CHEMORECEPTOR GLUTAMINE DEAMIDASE CHED-RELATED"/>
    <property type="match status" value="1"/>
</dbReference>
<dbReference type="RefSeq" id="WP_120196022.1">
    <property type="nucleotide sequence ID" value="NZ_MCIA01000008.1"/>
</dbReference>
<dbReference type="EC" id="3.5.1.44" evidence="3"/>
<protein>
    <recommendedName>
        <fullName evidence="3">Probable chemoreceptor glutamine deamidase CheD</fullName>
        <ecNumber evidence="3">3.5.1.44</ecNumber>
    </recommendedName>
</protein>
<comment type="catalytic activity">
    <reaction evidence="3">
        <text>L-glutaminyl-[protein] + H2O = L-glutamyl-[protein] + NH4(+)</text>
        <dbReference type="Rhea" id="RHEA:16441"/>
        <dbReference type="Rhea" id="RHEA-COMP:10207"/>
        <dbReference type="Rhea" id="RHEA-COMP:10208"/>
        <dbReference type="ChEBI" id="CHEBI:15377"/>
        <dbReference type="ChEBI" id="CHEBI:28938"/>
        <dbReference type="ChEBI" id="CHEBI:29973"/>
        <dbReference type="ChEBI" id="CHEBI:30011"/>
        <dbReference type="EC" id="3.5.1.44"/>
    </reaction>
</comment>
<dbReference type="InterPro" id="IPR038592">
    <property type="entry name" value="CheD-like_sf"/>
</dbReference>
<evidence type="ECO:0000256" key="1">
    <source>
        <dbReference type="ARBA" id="ARBA00022500"/>
    </source>
</evidence>
<dbReference type="CDD" id="cd16352">
    <property type="entry name" value="CheD"/>
    <property type="match status" value="1"/>
</dbReference>
<dbReference type="GO" id="GO:0050568">
    <property type="term" value="F:protein-glutamine glutaminase activity"/>
    <property type="evidence" value="ECO:0007669"/>
    <property type="project" value="UniProtKB-UniRule"/>
</dbReference>
<comment type="similarity">
    <text evidence="3">Belongs to the CheD family.</text>
</comment>
<dbReference type="PROSITE" id="PS51257">
    <property type="entry name" value="PROKAR_LIPOPROTEIN"/>
    <property type="match status" value="1"/>
</dbReference>
<organism evidence="4 5">
    <name type="scientific">Lacrimispora algidixylanolytica</name>
    <dbReference type="NCBI Taxonomy" id="94868"/>
    <lineage>
        <taxon>Bacteria</taxon>
        <taxon>Bacillati</taxon>
        <taxon>Bacillota</taxon>
        <taxon>Clostridia</taxon>
        <taxon>Lachnospirales</taxon>
        <taxon>Lachnospiraceae</taxon>
        <taxon>Lacrimispora</taxon>
    </lineage>
</organism>
<reference evidence="4 5" key="1">
    <citation type="submission" date="2016-08" db="EMBL/GenBank/DDBJ databases">
        <title>A new outlook on sporulation: Clostridium algidixylanolyticum.</title>
        <authorList>
            <person name="Poppleton D.I."/>
            <person name="Gribaldo S."/>
        </authorList>
    </citation>
    <scope>NUCLEOTIDE SEQUENCE [LARGE SCALE GENOMIC DNA]</scope>
    <source>
        <strain evidence="4 5">SPL73</strain>
    </source>
</reference>
<dbReference type="SUPFAM" id="SSF64438">
    <property type="entry name" value="CNF1/YfiH-like putative cysteine hydrolases"/>
    <property type="match status" value="1"/>
</dbReference>
<gene>
    <name evidence="3" type="primary">cheD</name>
    <name evidence="4" type="ORF">BET01_15460</name>
</gene>
<dbReference type="AlphaFoldDB" id="A0A419T6B4"/>
<dbReference type="Gene3D" id="3.30.1330.200">
    <property type="match status" value="1"/>
</dbReference>
<evidence type="ECO:0000256" key="2">
    <source>
        <dbReference type="ARBA" id="ARBA00022801"/>
    </source>
</evidence>
<dbReference type="OrthoDB" id="9807202at2"/>
<keyword evidence="2 3" id="KW-0378">Hydrolase</keyword>
<dbReference type="InterPro" id="IPR011324">
    <property type="entry name" value="Cytotoxic_necrot_fac-like_cat"/>
</dbReference>
<dbReference type="Proteomes" id="UP000284277">
    <property type="component" value="Unassembled WGS sequence"/>
</dbReference>
<dbReference type="HAMAP" id="MF_01440">
    <property type="entry name" value="CheD"/>
    <property type="match status" value="1"/>
</dbReference>
<dbReference type="Pfam" id="PF03975">
    <property type="entry name" value="CheD"/>
    <property type="match status" value="1"/>
</dbReference>
<comment type="function">
    <text evidence="3">Probably deamidates glutamine residues to glutamate on methyl-accepting chemotaxis receptors (MCPs), playing an important role in chemotaxis.</text>
</comment>
<keyword evidence="5" id="KW-1185">Reference proteome</keyword>
<name>A0A419T6B4_9FIRM</name>
<sequence>MDKQITVGIADMKFARQEGTLITYALGSCIGISLYDPMIKLGALVHIMLPEVYGTGDGNAFKYADTALTETFRKIEIMGARKPRLVAKIAGGAKMFELQGNSTLGNIGARNIVSVKQILKNSGVRLAAEDVGENYARTMSVDITTGAVKIRTYGRAEIVL</sequence>